<keyword evidence="2" id="KW-0378">Hydrolase</keyword>
<proteinExistence type="inferred from homology"/>
<dbReference type="GO" id="GO:0016787">
    <property type="term" value="F:hydrolase activity"/>
    <property type="evidence" value="ECO:0007669"/>
    <property type="project" value="UniProtKB-KW"/>
</dbReference>
<sequence length="554" mass="61086">MEGPNGSNAYQQILSSSQVLPSSIKIQIDSSTILPIVEPHQILSKICTNGDASVASDKIFDEIDELKFEIKSRAATSVVVANNKPTKSRRSSFLSKILSFHRNPARSVSKPNYCQTLEMSSPKHHLRSTEPGSMELDSGSDLFAEDYQETGKLCARPYDWPHDDSFHRSTTALVIIDMQKDFASDKGYLKMQGIDNQPILDIVPNIRKLLDACRAKGFTIYHTREGHRSDLSTLSKRERFRSKNNKKGLGIGDPGPLGRLLIRGEKGHEIIDELAPRLNEQVIDKPGRSAFQHTEFRLMLSVKGIKNLIFCGVTTDVCVMSSMRDANDNNLDCVLVEDACAAGVHEHHKSAVESITEEGGIFGAVTTVKDVLENLGRFSDVSEHESVTSQSITAEMNAEDESKASHPNPAGTERLKPVPRTIIGENRPSAGRQFSEMSLVEPEGKEHDHAPEVEDYVDDGVYRRRPTQAISDPSKPPVPRTRKASSSYKVGLAYTNQGNGKNSKTTKSHGNARLDLSEDEEETMPSISHTGRAIKNQKSRVPSSSADEHLTSSE</sequence>
<dbReference type="InterPro" id="IPR050272">
    <property type="entry name" value="Isochorismatase-like_hydrls"/>
</dbReference>
<feature type="compositionally biased region" description="Polar residues" evidence="3">
    <location>
        <begin position="484"/>
        <end position="509"/>
    </location>
</feature>
<dbReference type="Gene3D" id="3.40.50.850">
    <property type="entry name" value="Isochorismatase-like"/>
    <property type="match status" value="1"/>
</dbReference>
<organism evidence="5 6">
    <name type="scientific">Sclerotinia nivalis</name>
    <dbReference type="NCBI Taxonomy" id="352851"/>
    <lineage>
        <taxon>Eukaryota</taxon>
        <taxon>Fungi</taxon>
        <taxon>Dikarya</taxon>
        <taxon>Ascomycota</taxon>
        <taxon>Pezizomycotina</taxon>
        <taxon>Leotiomycetes</taxon>
        <taxon>Helotiales</taxon>
        <taxon>Sclerotiniaceae</taxon>
        <taxon>Sclerotinia</taxon>
    </lineage>
</organism>
<comment type="caution">
    <text evidence="5">The sequence shown here is derived from an EMBL/GenBank/DDBJ whole genome shotgun (WGS) entry which is preliminary data.</text>
</comment>
<dbReference type="Proteomes" id="UP001152300">
    <property type="component" value="Unassembled WGS sequence"/>
</dbReference>
<dbReference type="OrthoDB" id="167809at2759"/>
<feature type="region of interest" description="Disordered" evidence="3">
    <location>
        <begin position="382"/>
        <end position="435"/>
    </location>
</feature>
<dbReference type="PANTHER" id="PTHR43540:SF9">
    <property type="entry name" value="FAMILY HYDROLASE, PUTATIVE (AFU_ORTHOLOGUE AFUA_2G08700)-RELATED"/>
    <property type="match status" value="1"/>
</dbReference>
<evidence type="ECO:0000256" key="3">
    <source>
        <dbReference type="SAM" id="MobiDB-lite"/>
    </source>
</evidence>
<feature type="region of interest" description="Disordered" evidence="3">
    <location>
        <begin position="465"/>
        <end position="554"/>
    </location>
</feature>
<dbReference type="CDD" id="cd00431">
    <property type="entry name" value="cysteine_hydrolases"/>
    <property type="match status" value="1"/>
</dbReference>
<name>A0A9X0DGH6_9HELO</name>
<gene>
    <name evidence="5" type="ORF">OCU04_009896</name>
</gene>
<feature type="domain" description="Isochorismatase-like" evidence="4">
    <location>
        <begin position="171"/>
        <end position="368"/>
    </location>
</feature>
<accession>A0A9X0DGH6</accession>
<evidence type="ECO:0000256" key="2">
    <source>
        <dbReference type="ARBA" id="ARBA00022801"/>
    </source>
</evidence>
<evidence type="ECO:0000313" key="6">
    <source>
        <dbReference type="Proteomes" id="UP001152300"/>
    </source>
</evidence>
<comment type="similarity">
    <text evidence="1">Belongs to the isochorismatase family.</text>
</comment>
<dbReference type="InterPro" id="IPR000868">
    <property type="entry name" value="Isochorismatase-like_dom"/>
</dbReference>
<dbReference type="InterPro" id="IPR036380">
    <property type="entry name" value="Isochorismatase-like_sf"/>
</dbReference>
<dbReference type="EMBL" id="JAPEIS010000012">
    <property type="protein sequence ID" value="KAJ8060812.1"/>
    <property type="molecule type" value="Genomic_DNA"/>
</dbReference>
<evidence type="ECO:0000259" key="4">
    <source>
        <dbReference type="Pfam" id="PF00857"/>
    </source>
</evidence>
<keyword evidence="6" id="KW-1185">Reference proteome</keyword>
<evidence type="ECO:0000313" key="5">
    <source>
        <dbReference type="EMBL" id="KAJ8060812.1"/>
    </source>
</evidence>
<protein>
    <recommendedName>
        <fullName evidence="4">Isochorismatase-like domain-containing protein</fullName>
    </recommendedName>
</protein>
<dbReference type="AlphaFoldDB" id="A0A9X0DGH6"/>
<evidence type="ECO:0000256" key="1">
    <source>
        <dbReference type="ARBA" id="ARBA00006336"/>
    </source>
</evidence>
<dbReference type="PANTHER" id="PTHR43540">
    <property type="entry name" value="PEROXYUREIDOACRYLATE/UREIDOACRYLATE AMIDOHYDROLASE-RELATED"/>
    <property type="match status" value="1"/>
</dbReference>
<reference evidence="5" key="1">
    <citation type="submission" date="2022-11" db="EMBL/GenBank/DDBJ databases">
        <title>Genome Resource of Sclerotinia nivalis Strain SnTB1, a Plant Pathogen Isolated from American Ginseng.</title>
        <authorList>
            <person name="Fan S."/>
        </authorList>
    </citation>
    <scope>NUCLEOTIDE SEQUENCE</scope>
    <source>
        <strain evidence="5">SnTB1</strain>
    </source>
</reference>
<dbReference type="SUPFAM" id="SSF52499">
    <property type="entry name" value="Isochorismatase-like hydrolases"/>
    <property type="match status" value="1"/>
</dbReference>
<dbReference type="Pfam" id="PF00857">
    <property type="entry name" value="Isochorismatase"/>
    <property type="match status" value="1"/>
</dbReference>